<evidence type="ECO:0000313" key="6">
    <source>
        <dbReference type="EMBL" id="KAF9066565.1"/>
    </source>
</evidence>
<keyword evidence="7" id="KW-1185">Reference proteome</keyword>
<evidence type="ECO:0000256" key="1">
    <source>
        <dbReference type="ARBA" id="ARBA00004123"/>
    </source>
</evidence>
<feature type="region of interest" description="Disordered" evidence="4">
    <location>
        <begin position="332"/>
        <end position="380"/>
    </location>
</feature>
<evidence type="ECO:0000313" key="7">
    <source>
        <dbReference type="Proteomes" id="UP000772434"/>
    </source>
</evidence>
<dbReference type="CDD" id="cd14688">
    <property type="entry name" value="bZIP_YAP"/>
    <property type="match status" value="1"/>
</dbReference>
<feature type="compositionally biased region" description="Low complexity" evidence="4">
    <location>
        <begin position="337"/>
        <end position="352"/>
    </location>
</feature>
<dbReference type="GO" id="GO:0090575">
    <property type="term" value="C:RNA polymerase II transcription regulator complex"/>
    <property type="evidence" value="ECO:0007669"/>
    <property type="project" value="TreeGrafter"/>
</dbReference>
<dbReference type="InterPro" id="IPR023167">
    <property type="entry name" value="Yap1_redox_dom_sf"/>
</dbReference>
<feature type="compositionally biased region" description="Low complexity" evidence="4">
    <location>
        <begin position="62"/>
        <end position="80"/>
    </location>
</feature>
<reference evidence="6" key="1">
    <citation type="submission" date="2020-11" db="EMBL/GenBank/DDBJ databases">
        <authorList>
            <consortium name="DOE Joint Genome Institute"/>
            <person name="Ahrendt S."/>
            <person name="Riley R."/>
            <person name="Andreopoulos W."/>
            <person name="Labutti K."/>
            <person name="Pangilinan J."/>
            <person name="Ruiz-Duenas F.J."/>
            <person name="Barrasa J.M."/>
            <person name="Sanchez-Garcia M."/>
            <person name="Camarero S."/>
            <person name="Miyauchi S."/>
            <person name="Serrano A."/>
            <person name="Linde D."/>
            <person name="Babiker R."/>
            <person name="Drula E."/>
            <person name="Ayuso-Fernandez I."/>
            <person name="Pacheco R."/>
            <person name="Padilla G."/>
            <person name="Ferreira P."/>
            <person name="Barriuso J."/>
            <person name="Kellner H."/>
            <person name="Castanera R."/>
            <person name="Alfaro M."/>
            <person name="Ramirez L."/>
            <person name="Pisabarro A.G."/>
            <person name="Kuo A."/>
            <person name="Tritt A."/>
            <person name="Lipzen A."/>
            <person name="He G."/>
            <person name="Yan M."/>
            <person name="Ng V."/>
            <person name="Cullen D."/>
            <person name="Martin F."/>
            <person name="Rosso M.-N."/>
            <person name="Henrissat B."/>
            <person name="Hibbett D."/>
            <person name="Martinez A.T."/>
            <person name="Grigoriev I.V."/>
        </authorList>
    </citation>
    <scope>NUCLEOTIDE SEQUENCE</scope>
    <source>
        <strain evidence="6">AH 40177</strain>
    </source>
</reference>
<dbReference type="SUPFAM" id="SSF111430">
    <property type="entry name" value="YAP1 redox domain"/>
    <property type="match status" value="1"/>
</dbReference>
<feature type="region of interest" description="Disordered" evidence="4">
    <location>
        <begin position="420"/>
        <end position="464"/>
    </location>
</feature>
<dbReference type="OrthoDB" id="2593073at2759"/>
<feature type="compositionally biased region" description="Basic and acidic residues" evidence="4">
    <location>
        <begin position="452"/>
        <end position="464"/>
    </location>
</feature>
<dbReference type="PROSITE" id="PS50217">
    <property type="entry name" value="BZIP"/>
    <property type="match status" value="1"/>
</dbReference>
<dbReference type="PANTHER" id="PTHR40621:SF6">
    <property type="entry name" value="AP-1-LIKE TRANSCRIPTION FACTOR YAP1-RELATED"/>
    <property type="match status" value="1"/>
</dbReference>
<accession>A0A9P5PR25</accession>
<dbReference type="InterPro" id="IPR046347">
    <property type="entry name" value="bZIP_sf"/>
</dbReference>
<feature type="compositionally biased region" description="Basic and acidic residues" evidence="4">
    <location>
        <begin position="141"/>
        <end position="169"/>
    </location>
</feature>
<dbReference type="AlphaFoldDB" id="A0A9P5PR25"/>
<feature type="domain" description="BZIP" evidence="5">
    <location>
        <begin position="144"/>
        <end position="207"/>
    </location>
</feature>
<dbReference type="Proteomes" id="UP000772434">
    <property type="component" value="Unassembled WGS sequence"/>
</dbReference>
<proteinExistence type="predicted"/>
<sequence length="588" mass="63569">METFPNLPPLWDLSQATNFSQLPDDDFLALLQKQFPASGHPADFMTGNFGDGVNPQSISQFSLPSATPSSEDSSPSPQTSNKQSPEATNNYEDSPDTGLKRKASDEDMDDSPSQKNAHTSSSGKKDKVAPSRRKSSGAGPSKDETRLIKRKEQNRAAQRAFRERKEKHVKDLEDKVAALENKNQQATTENENLRDLLSRLQSENMALKQASFTFSVPKQQQQPAASTSTAKSPSPSFVSDNSLFSTLPRITYTAPDPSNYSNPLDMTSMMSFDPNVLSLLDESPQETATDGAMQMDFGFGKNNDEFLPKNYTTIASNPAFFSLASAFDNFSTPENNSTPGPGSHSHSSTSSSNNQSPFNFDMNSLTQWPTPSSAAHDSGTLDDLFGGSGFLNAQQPMDVSAYMTGQSPSAVSPIIHHANNTTRLSPSTSASSSPASHSSDPLFSGHEGSSSESDHDDSQCPKTKEDLHKHIASAGPSAFVDPTASHDFIHSVSCTPSSFPSSEKSGLPFLSTVDCDGRTTFPPVEKNDQNVPVLDAWRNITRDPQYKECDIANLCSEFASKARCDGSKVVLEPQGVTSLMESIKKRNA</sequence>
<dbReference type="PANTHER" id="PTHR40621">
    <property type="entry name" value="TRANSCRIPTION FACTOR KAPC-RELATED"/>
    <property type="match status" value="1"/>
</dbReference>
<organism evidence="6 7">
    <name type="scientific">Rhodocollybia butyracea</name>
    <dbReference type="NCBI Taxonomy" id="206335"/>
    <lineage>
        <taxon>Eukaryota</taxon>
        <taxon>Fungi</taxon>
        <taxon>Dikarya</taxon>
        <taxon>Basidiomycota</taxon>
        <taxon>Agaricomycotina</taxon>
        <taxon>Agaricomycetes</taxon>
        <taxon>Agaricomycetidae</taxon>
        <taxon>Agaricales</taxon>
        <taxon>Marasmiineae</taxon>
        <taxon>Omphalotaceae</taxon>
        <taxon>Rhodocollybia</taxon>
    </lineage>
</organism>
<dbReference type="EMBL" id="JADNRY010000085">
    <property type="protein sequence ID" value="KAF9066565.1"/>
    <property type="molecule type" value="Genomic_DNA"/>
</dbReference>
<dbReference type="PROSITE" id="PS00036">
    <property type="entry name" value="BZIP_BASIC"/>
    <property type="match status" value="1"/>
</dbReference>
<dbReference type="Gene3D" id="1.10.238.100">
    <property type="entry name" value="YAP1 redox domain. Chain B"/>
    <property type="match status" value="1"/>
</dbReference>
<dbReference type="Gene3D" id="1.20.5.170">
    <property type="match status" value="1"/>
</dbReference>
<protein>
    <recommendedName>
        <fullName evidence="5">BZIP domain-containing protein</fullName>
    </recommendedName>
</protein>
<feature type="region of interest" description="Disordered" evidence="4">
    <location>
        <begin position="42"/>
        <end position="169"/>
    </location>
</feature>
<keyword evidence="3" id="KW-0539">Nucleus</keyword>
<dbReference type="SMART" id="SM00338">
    <property type="entry name" value="BRLZ"/>
    <property type="match status" value="1"/>
</dbReference>
<feature type="compositionally biased region" description="Polar residues" evidence="4">
    <location>
        <begin position="81"/>
        <end position="92"/>
    </location>
</feature>
<comment type="caution">
    <text evidence="6">The sequence shown here is derived from an EMBL/GenBank/DDBJ whole genome shotgun (WGS) entry which is preliminary data.</text>
</comment>
<evidence type="ECO:0000256" key="2">
    <source>
        <dbReference type="ARBA" id="ARBA00004496"/>
    </source>
</evidence>
<feature type="compositionally biased region" description="Low complexity" evidence="4">
    <location>
        <begin position="217"/>
        <end position="236"/>
    </location>
</feature>
<feature type="region of interest" description="Disordered" evidence="4">
    <location>
        <begin position="215"/>
        <end position="240"/>
    </location>
</feature>
<dbReference type="InterPro" id="IPR004827">
    <property type="entry name" value="bZIP"/>
</dbReference>
<dbReference type="Pfam" id="PF00170">
    <property type="entry name" value="bZIP_1"/>
    <property type="match status" value="1"/>
</dbReference>
<dbReference type="GO" id="GO:0001228">
    <property type="term" value="F:DNA-binding transcription activator activity, RNA polymerase II-specific"/>
    <property type="evidence" value="ECO:0007669"/>
    <property type="project" value="TreeGrafter"/>
</dbReference>
<feature type="compositionally biased region" description="Polar residues" evidence="4">
    <location>
        <begin position="111"/>
        <end position="122"/>
    </location>
</feature>
<dbReference type="SUPFAM" id="SSF57959">
    <property type="entry name" value="Leucine zipper domain"/>
    <property type="match status" value="1"/>
</dbReference>
<name>A0A9P5PR25_9AGAR</name>
<dbReference type="GO" id="GO:0005737">
    <property type="term" value="C:cytoplasm"/>
    <property type="evidence" value="ECO:0007669"/>
    <property type="project" value="UniProtKB-SubCell"/>
</dbReference>
<dbReference type="InterPro" id="IPR050936">
    <property type="entry name" value="AP-1-like"/>
</dbReference>
<evidence type="ECO:0000256" key="4">
    <source>
        <dbReference type="SAM" id="MobiDB-lite"/>
    </source>
</evidence>
<comment type="subcellular location">
    <subcellularLocation>
        <location evidence="2">Cytoplasm</location>
    </subcellularLocation>
    <subcellularLocation>
        <location evidence="1">Nucleus</location>
    </subcellularLocation>
</comment>
<feature type="compositionally biased region" description="Polar residues" evidence="4">
    <location>
        <begin position="353"/>
        <end position="375"/>
    </location>
</feature>
<evidence type="ECO:0000259" key="5">
    <source>
        <dbReference type="PROSITE" id="PS50217"/>
    </source>
</evidence>
<dbReference type="GO" id="GO:0000976">
    <property type="term" value="F:transcription cis-regulatory region binding"/>
    <property type="evidence" value="ECO:0007669"/>
    <property type="project" value="InterPro"/>
</dbReference>
<evidence type="ECO:0000256" key="3">
    <source>
        <dbReference type="ARBA" id="ARBA00023242"/>
    </source>
</evidence>
<gene>
    <name evidence="6" type="ORF">BDP27DRAFT_1384274</name>
</gene>
<feature type="compositionally biased region" description="Low complexity" evidence="4">
    <location>
        <begin position="425"/>
        <end position="451"/>
    </location>
</feature>